<dbReference type="Pfam" id="PF02784">
    <property type="entry name" value="Orn_Arg_deC_N"/>
    <property type="match status" value="1"/>
</dbReference>
<dbReference type="PANTHER" id="PTHR43727:SF2">
    <property type="entry name" value="GROUP IV DECARBOXYLASE"/>
    <property type="match status" value="1"/>
</dbReference>
<dbReference type="SUPFAM" id="SSF51419">
    <property type="entry name" value="PLP-binding barrel"/>
    <property type="match status" value="1"/>
</dbReference>
<dbReference type="NCBIfam" id="TIGR03099">
    <property type="entry name" value="dCO2ase_PEP1"/>
    <property type="match status" value="1"/>
</dbReference>
<feature type="domain" description="Orn/DAP/Arg decarboxylase 2 C-terminal" evidence="4">
    <location>
        <begin position="44"/>
        <end position="398"/>
    </location>
</feature>
<dbReference type="Gene3D" id="3.20.20.10">
    <property type="entry name" value="Alanine racemase"/>
    <property type="match status" value="1"/>
</dbReference>
<dbReference type="InterPro" id="IPR017530">
    <property type="entry name" value="DCO2ase_PEP1"/>
</dbReference>
<evidence type="ECO:0000259" key="4">
    <source>
        <dbReference type="Pfam" id="PF00278"/>
    </source>
</evidence>
<dbReference type="InterPro" id="IPR029066">
    <property type="entry name" value="PLP-binding_barrel"/>
</dbReference>
<dbReference type="Proteomes" id="UP001206572">
    <property type="component" value="Unassembled WGS sequence"/>
</dbReference>
<dbReference type="InterPro" id="IPR002433">
    <property type="entry name" value="Orn_de-COase"/>
</dbReference>
<sequence length="420" mass="44433">MSATTPPNRPVHAPQNGFPVVDGCLQVGGISLHRLAHRVGSTPFYAYDRQLVRERVRHVRAHLPAAVELHYSIKANPMPALVQHLAGLVDGLDVASGGEMKVALDTGMAPQRISFAGPGKSEAELRQAVAAGICVHAESEREVRLLARLGEELGVAPLLVLRINPDFELKGSGMRMGGGAKQFGIDAEDAPRLLQLAAELELDVLGFHIFSGSQSLKADAIVEAQAQTLALALRLADAARDPVRMLNIGGGFGIPYFPGEAPLDLAPIGESLAAALPRVHAALPQAQLSIELGRYLVGEAGVYVARVVDRKVSRGQVFLVTDGGLHHHLAASGNFGQVIRKNYPVVIGNRMGARQGESTANETVSIVGPLCTPLDLLAERMDLPEAQIGDLVVVFQSGAYGRSASPQGFLSHPAAQEVLV</sequence>
<comment type="cofactor">
    <cofactor evidence="1">
        <name>pyridoxal 5'-phosphate</name>
        <dbReference type="ChEBI" id="CHEBI:597326"/>
    </cofactor>
</comment>
<evidence type="ECO:0000313" key="7">
    <source>
        <dbReference type="Proteomes" id="UP001206572"/>
    </source>
</evidence>
<dbReference type="CDD" id="cd06839">
    <property type="entry name" value="PLPDE_III_Btrk_like"/>
    <property type="match status" value="1"/>
</dbReference>
<evidence type="ECO:0000256" key="3">
    <source>
        <dbReference type="RuleBase" id="RU003737"/>
    </source>
</evidence>
<accession>A0ABT2AIL5</accession>
<protein>
    <submittedName>
        <fullName evidence="6">Pyridoxal-dependent decarboxylase, exosortase A system-associated</fullName>
    </submittedName>
</protein>
<proteinExistence type="inferred from homology"/>
<dbReference type="PANTHER" id="PTHR43727">
    <property type="entry name" value="DIAMINOPIMELATE DECARBOXYLASE"/>
    <property type="match status" value="1"/>
</dbReference>
<dbReference type="SUPFAM" id="SSF50621">
    <property type="entry name" value="Alanine racemase C-terminal domain-like"/>
    <property type="match status" value="1"/>
</dbReference>
<dbReference type="PRINTS" id="PR01179">
    <property type="entry name" value="ODADCRBXLASE"/>
</dbReference>
<feature type="domain" description="Orn/DAP/Arg decarboxylase 2 N-terminal" evidence="5">
    <location>
        <begin position="51"/>
        <end position="297"/>
    </location>
</feature>
<dbReference type="InterPro" id="IPR022643">
    <property type="entry name" value="De-COase2_C"/>
</dbReference>
<evidence type="ECO:0000313" key="6">
    <source>
        <dbReference type="EMBL" id="MCS0595623.1"/>
    </source>
</evidence>
<dbReference type="InterPro" id="IPR022644">
    <property type="entry name" value="De-COase2_N"/>
</dbReference>
<evidence type="ECO:0000256" key="2">
    <source>
        <dbReference type="ARBA" id="ARBA00022898"/>
    </source>
</evidence>
<organism evidence="6 7">
    <name type="scientific">Massilia agri</name>
    <dbReference type="NCBI Taxonomy" id="1886785"/>
    <lineage>
        <taxon>Bacteria</taxon>
        <taxon>Pseudomonadati</taxon>
        <taxon>Pseudomonadota</taxon>
        <taxon>Betaproteobacteria</taxon>
        <taxon>Burkholderiales</taxon>
        <taxon>Oxalobacteraceae</taxon>
        <taxon>Telluria group</taxon>
        <taxon>Massilia</taxon>
    </lineage>
</organism>
<dbReference type="InterPro" id="IPR009006">
    <property type="entry name" value="Ala_racemase/Decarboxylase_C"/>
</dbReference>
<dbReference type="PRINTS" id="PR01182">
    <property type="entry name" value="ORNDCRBXLASE"/>
</dbReference>
<keyword evidence="7" id="KW-1185">Reference proteome</keyword>
<dbReference type="RefSeq" id="WP_258826674.1">
    <property type="nucleotide sequence ID" value="NZ_JANUHA010000002.1"/>
</dbReference>
<name>A0ABT2AIL5_9BURK</name>
<dbReference type="Pfam" id="PF00278">
    <property type="entry name" value="Orn_DAP_Arg_deC"/>
    <property type="match status" value="1"/>
</dbReference>
<gene>
    <name evidence="6" type="ORF">NX780_04615</name>
</gene>
<dbReference type="Gene3D" id="2.40.37.10">
    <property type="entry name" value="Lyase, Ornithine Decarboxylase, Chain A, domain 1"/>
    <property type="match status" value="1"/>
</dbReference>
<comment type="caution">
    <text evidence="6">The sequence shown here is derived from an EMBL/GenBank/DDBJ whole genome shotgun (WGS) entry which is preliminary data.</text>
</comment>
<evidence type="ECO:0000256" key="1">
    <source>
        <dbReference type="ARBA" id="ARBA00001933"/>
    </source>
</evidence>
<comment type="similarity">
    <text evidence="3">Belongs to the Orn/Lys/Arg decarboxylase class-II family.</text>
</comment>
<dbReference type="EMBL" id="JANUHA010000002">
    <property type="protein sequence ID" value="MCS0595623.1"/>
    <property type="molecule type" value="Genomic_DNA"/>
</dbReference>
<dbReference type="InterPro" id="IPR000183">
    <property type="entry name" value="Orn/DAP/Arg_de-COase"/>
</dbReference>
<keyword evidence="2" id="KW-0663">Pyridoxal phosphate</keyword>
<reference evidence="6 7" key="1">
    <citation type="submission" date="2022-08" db="EMBL/GenBank/DDBJ databases">
        <title>Reclassification of Massilia species as members of the genera Telluria, Duganella, Pseudoduganella, Mokoshia gen. nov. and Zemynaea gen. nov. using orthogonal and non-orthogonal genome-based approaches.</title>
        <authorList>
            <person name="Bowman J.P."/>
        </authorList>
    </citation>
    <scope>NUCLEOTIDE SEQUENCE [LARGE SCALE GENOMIC DNA]</scope>
    <source>
        <strain evidence="6 7">JCM 31661</strain>
    </source>
</reference>
<evidence type="ECO:0000259" key="5">
    <source>
        <dbReference type="Pfam" id="PF02784"/>
    </source>
</evidence>